<dbReference type="GO" id="GO:0031956">
    <property type="term" value="F:medium-chain fatty acid-CoA ligase activity"/>
    <property type="evidence" value="ECO:0007669"/>
    <property type="project" value="TreeGrafter"/>
</dbReference>
<feature type="domain" description="AMP-dependent synthetase/ligase" evidence="2">
    <location>
        <begin position="14"/>
        <end position="328"/>
    </location>
</feature>
<accession>A0AAD6ZJG1</accession>
<name>A0AAD6ZJG1_9AGAR</name>
<dbReference type="EMBL" id="JARIHO010000042">
    <property type="protein sequence ID" value="KAJ7326162.1"/>
    <property type="molecule type" value="Genomic_DNA"/>
</dbReference>
<proteinExistence type="inferred from homology"/>
<gene>
    <name evidence="3" type="ORF">DFH08DRAFT_884960</name>
</gene>
<dbReference type="Gene3D" id="3.40.50.12780">
    <property type="entry name" value="N-terminal domain of ligase-like"/>
    <property type="match status" value="1"/>
</dbReference>
<dbReference type="SUPFAM" id="SSF56801">
    <property type="entry name" value="Acetyl-CoA synthetase-like"/>
    <property type="match status" value="1"/>
</dbReference>
<evidence type="ECO:0000313" key="4">
    <source>
        <dbReference type="Proteomes" id="UP001218218"/>
    </source>
</evidence>
<protein>
    <submittedName>
        <fullName evidence="3">Acetyl-CoA synthetase-like protein</fullName>
    </submittedName>
</protein>
<reference evidence="3" key="1">
    <citation type="submission" date="2023-03" db="EMBL/GenBank/DDBJ databases">
        <title>Massive genome expansion in bonnet fungi (Mycena s.s.) driven by repeated elements and novel gene families across ecological guilds.</title>
        <authorList>
            <consortium name="Lawrence Berkeley National Laboratory"/>
            <person name="Harder C.B."/>
            <person name="Miyauchi S."/>
            <person name="Viragh M."/>
            <person name="Kuo A."/>
            <person name="Thoen E."/>
            <person name="Andreopoulos B."/>
            <person name="Lu D."/>
            <person name="Skrede I."/>
            <person name="Drula E."/>
            <person name="Henrissat B."/>
            <person name="Morin E."/>
            <person name="Kohler A."/>
            <person name="Barry K."/>
            <person name="LaButti K."/>
            <person name="Morin E."/>
            <person name="Salamov A."/>
            <person name="Lipzen A."/>
            <person name="Mereny Z."/>
            <person name="Hegedus B."/>
            <person name="Baldrian P."/>
            <person name="Stursova M."/>
            <person name="Weitz H."/>
            <person name="Taylor A."/>
            <person name="Grigoriev I.V."/>
            <person name="Nagy L.G."/>
            <person name="Martin F."/>
            <person name="Kauserud H."/>
        </authorList>
    </citation>
    <scope>NUCLEOTIDE SEQUENCE</scope>
    <source>
        <strain evidence="3">CBHHK002</strain>
    </source>
</reference>
<evidence type="ECO:0000259" key="2">
    <source>
        <dbReference type="Pfam" id="PF00501"/>
    </source>
</evidence>
<keyword evidence="4" id="KW-1185">Reference proteome</keyword>
<comment type="caution">
    <text evidence="3">The sequence shown here is derived from an EMBL/GenBank/DDBJ whole genome shotgun (WGS) entry which is preliminary data.</text>
</comment>
<dbReference type="InterPro" id="IPR000873">
    <property type="entry name" value="AMP-dep_synth/lig_dom"/>
</dbReference>
<organism evidence="3 4">
    <name type="scientific">Mycena albidolilacea</name>
    <dbReference type="NCBI Taxonomy" id="1033008"/>
    <lineage>
        <taxon>Eukaryota</taxon>
        <taxon>Fungi</taxon>
        <taxon>Dikarya</taxon>
        <taxon>Basidiomycota</taxon>
        <taxon>Agaricomycotina</taxon>
        <taxon>Agaricomycetes</taxon>
        <taxon>Agaricomycetidae</taxon>
        <taxon>Agaricales</taxon>
        <taxon>Marasmiineae</taxon>
        <taxon>Mycenaceae</taxon>
        <taxon>Mycena</taxon>
    </lineage>
</organism>
<evidence type="ECO:0000313" key="3">
    <source>
        <dbReference type="EMBL" id="KAJ7326162.1"/>
    </source>
</evidence>
<comment type="similarity">
    <text evidence="1">Belongs to the ATP-dependent AMP-binding enzyme family.</text>
</comment>
<evidence type="ECO:0000256" key="1">
    <source>
        <dbReference type="ARBA" id="ARBA00006432"/>
    </source>
</evidence>
<dbReference type="Proteomes" id="UP001218218">
    <property type="component" value="Unassembled WGS sequence"/>
</dbReference>
<dbReference type="PANTHER" id="PTHR43201:SF8">
    <property type="entry name" value="ACYL-COA SYNTHETASE FAMILY MEMBER 3"/>
    <property type="match status" value="1"/>
</dbReference>
<dbReference type="GO" id="GO:0006631">
    <property type="term" value="P:fatty acid metabolic process"/>
    <property type="evidence" value="ECO:0007669"/>
    <property type="project" value="TreeGrafter"/>
</dbReference>
<dbReference type="PANTHER" id="PTHR43201">
    <property type="entry name" value="ACYL-COA SYNTHETASE"/>
    <property type="match status" value="1"/>
</dbReference>
<sequence length="546" mass="60529">MAHFMSWVLEALAKHPSRTLFKEIDRSKSPPCWVSVSYEGFQRDLERTAAFWTQTLHGRGLKQNDVVGLWITGIKYSDLAHIYGLARAGFVIEVLNANCHIPIIRDLFAKTGGKALLFDPKFTGLVEESDIGLPSQVIPDLNSLPALSPPLPDLPEVTPDDIALIFHTSGTTSGIPKPVPETHRWLKCQAQVQWPNLMQCYREDGRPLVVNNLGSFANIGSATTISYLSWSGHCLIQTSKPDFEVDEFLAMVEQGLNAMVLYAPWLSKILDIARSNPTVLSALKKMGQVHYTGAALNPDDEIWATEQGIPVTALYATTETAGVLVTPLAEKGILPGMRVIEGINVKFIPTRGLDHAHLDGDSEQRTQGGKLFDLFFPVESDNCPHTSIRNRPDGHITGDLFEEVKPGVYCFRGRNDDWIRTGKHLSFCDTKSIEDHVLTSCADLVENCVVVGHYKPAVVLFVEPIQPIDSAEAEGMLKTAILERIADFNSRLIPHERINSALQIVSVRAGSLPRTTEKGNIRRKAAEDEHSTILKEIYENYDSFKS</sequence>
<dbReference type="InterPro" id="IPR042099">
    <property type="entry name" value="ANL_N_sf"/>
</dbReference>
<dbReference type="Pfam" id="PF23562">
    <property type="entry name" value="AMP-binding_C_3"/>
    <property type="match status" value="1"/>
</dbReference>
<dbReference type="AlphaFoldDB" id="A0AAD6ZJG1"/>
<dbReference type="Pfam" id="PF00501">
    <property type="entry name" value="AMP-binding"/>
    <property type="match status" value="1"/>
</dbReference>